<reference evidence="3 4" key="1">
    <citation type="journal article" date="2017" name="Int. J. Syst. Evol. Microbiol.">
        <title>Ramlibacter alkalitolerans sp. nov., alkali-tolerant bacterium isolated from soil of ginseng.</title>
        <authorList>
            <person name="Lee D.H."/>
            <person name="Cha C.J."/>
        </authorList>
    </citation>
    <scope>NUCLEOTIDE SEQUENCE [LARGE SCALE GENOMIC DNA]</scope>
    <source>
        <strain evidence="3 4">KACC 19305</strain>
    </source>
</reference>
<proteinExistence type="inferred from homology"/>
<dbReference type="InterPro" id="IPR050466">
    <property type="entry name" value="Carboxylest/Gibb_receptor"/>
</dbReference>
<dbReference type="InterPro" id="IPR002168">
    <property type="entry name" value="Lipase_GDXG_HIS_AS"/>
</dbReference>
<dbReference type="RefSeq" id="WP_201687266.1">
    <property type="nucleotide sequence ID" value="NZ_JAEQND010000001.1"/>
</dbReference>
<dbReference type="PROSITE" id="PS01173">
    <property type="entry name" value="LIPASE_GDXG_HIS"/>
    <property type="match status" value="1"/>
</dbReference>
<dbReference type="Pfam" id="PF20434">
    <property type="entry name" value="BD-FAE"/>
    <property type="match status" value="1"/>
</dbReference>
<dbReference type="InterPro" id="IPR029058">
    <property type="entry name" value="AB_hydrolase_fold"/>
</dbReference>
<dbReference type="InterPro" id="IPR049492">
    <property type="entry name" value="BD-FAE-like_dom"/>
</dbReference>
<sequence>MPPEIEAGLQQIGRVVDPPRTGELYAPLARKEPYAGVKTTRDVAYGPDARHRLDVFEPEAPTGSRPVLLFVHGGGFTAGNKRSGTSPFYDNIMLWAVANGMVGVNMTYRLAPQHPWPAAQEDIAAALRWVHGNVLRHHGDAARTFLMGHSAGAAHVAHYVAHPRFHVQPGGGIAGAILVSGLFAVPPGTVNAPINAYFGNDSSGHGAQSALPGLASTGVPLLFAFAELDPPEFPLQAKLLQDAMCAAHRCPRIHWLLGESHMSEVYSINTADQALTGLMLAFMRGHR</sequence>
<evidence type="ECO:0000313" key="4">
    <source>
        <dbReference type="Proteomes" id="UP000622707"/>
    </source>
</evidence>
<dbReference type="EMBL" id="JAEQND010000001">
    <property type="protein sequence ID" value="MBL0424052.1"/>
    <property type="molecule type" value="Genomic_DNA"/>
</dbReference>
<evidence type="ECO:0000256" key="1">
    <source>
        <dbReference type="ARBA" id="ARBA00010515"/>
    </source>
</evidence>
<keyword evidence="4" id="KW-1185">Reference proteome</keyword>
<dbReference type="SUPFAM" id="SSF53474">
    <property type="entry name" value="alpha/beta-Hydrolases"/>
    <property type="match status" value="1"/>
</dbReference>
<gene>
    <name evidence="3" type="ORF">JI746_02945</name>
</gene>
<evidence type="ECO:0000259" key="2">
    <source>
        <dbReference type="Pfam" id="PF20434"/>
    </source>
</evidence>
<protein>
    <submittedName>
        <fullName evidence="3">Alpha/beta hydrolase</fullName>
    </submittedName>
</protein>
<keyword evidence="3" id="KW-0378">Hydrolase</keyword>
<dbReference type="Gene3D" id="3.40.50.1820">
    <property type="entry name" value="alpha/beta hydrolase"/>
    <property type="match status" value="1"/>
</dbReference>
<evidence type="ECO:0000313" key="3">
    <source>
        <dbReference type="EMBL" id="MBL0424052.1"/>
    </source>
</evidence>
<organism evidence="3 4">
    <name type="scientific">Ramlibacter alkalitolerans</name>
    <dbReference type="NCBI Taxonomy" id="2039631"/>
    <lineage>
        <taxon>Bacteria</taxon>
        <taxon>Pseudomonadati</taxon>
        <taxon>Pseudomonadota</taxon>
        <taxon>Betaproteobacteria</taxon>
        <taxon>Burkholderiales</taxon>
        <taxon>Comamonadaceae</taxon>
        <taxon>Ramlibacter</taxon>
    </lineage>
</organism>
<dbReference type="GO" id="GO:0016787">
    <property type="term" value="F:hydrolase activity"/>
    <property type="evidence" value="ECO:0007669"/>
    <property type="project" value="UniProtKB-KW"/>
</dbReference>
<dbReference type="Proteomes" id="UP000622707">
    <property type="component" value="Unassembled WGS sequence"/>
</dbReference>
<dbReference type="PANTHER" id="PTHR23024:SF24">
    <property type="entry name" value="ALPHA_BETA HYDROLASE FOLD-3 DOMAIN-CONTAINING PROTEIN"/>
    <property type="match status" value="1"/>
</dbReference>
<accession>A0ABS1JIK2</accession>
<feature type="domain" description="BD-FAE-like" evidence="2">
    <location>
        <begin position="53"/>
        <end position="160"/>
    </location>
</feature>
<comment type="caution">
    <text evidence="3">The sequence shown here is derived from an EMBL/GenBank/DDBJ whole genome shotgun (WGS) entry which is preliminary data.</text>
</comment>
<dbReference type="PANTHER" id="PTHR23024">
    <property type="entry name" value="ARYLACETAMIDE DEACETYLASE"/>
    <property type="match status" value="1"/>
</dbReference>
<comment type="similarity">
    <text evidence="1">Belongs to the 'GDXG' lipolytic enzyme family.</text>
</comment>
<name>A0ABS1JIK2_9BURK</name>